<gene>
    <name evidence="2" type="ORF">WCD41_26685</name>
</gene>
<sequence length="57" mass="5955">MEPSQGIGTRAGPSTARRVAVVAATSSFVVIPLATASTALLQLRRTAHHGSDVLRRD</sequence>
<keyword evidence="1" id="KW-0472">Membrane</keyword>
<proteinExistence type="predicted"/>
<keyword evidence="1" id="KW-0812">Transmembrane</keyword>
<dbReference type="EMBL" id="JBBEGL010000010">
    <property type="protein sequence ID" value="MEJ2890074.1"/>
    <property type="molecule type" value="Genomic_DNA"/>
</dbReference>
<dbReference type="Proteomes" id="UP001370100">
    <property type="component" value="Unassembled WGS sequence"/>
</dbReference>
<accession>A0ABU8NCD7</accession>
<keyword evidence="3" id="KW-1185">Reference proteome</keyword>
<name>A0ABU8NCD7_9PSEU</name>
<reference evidence="2 3" key="1">
    <citation type="submission" date="2024-03" db="EMBL/GenBank/DDBJ databases">
        <title>Actinomycetospora sp. OC33-EN06, a novel actinomycete isolated from wild orchid (Aerides multiflora).</title>
        <authorList>
            <person name="Suriyachadkun C."/>
        </authorList>
    </citation>
    <scope>NUCLEOTIDE SEQUENCE [LARGE SCALE GENOMIC DNA]</scope>
    <source>
        <strain evidence="2 3">OC33-EN06</strain>
    </source>
</reference>
<evidence type="ECO:0000313" key="3">
    <source>
        <dbReference type="Proteomes" id="UP001370100"/>
    </source>
</evidence>
<evidence type="ECO:0000256" key="1">
    <source>
        <dbReference type="SAM" id="Phobius"/>
    </source>
</evidence>
<comment type="caution">
    <text evidence="2">The sequence shown here is derived from an EMBL/GenBank/DDBJ whole genome shotgun (WGS) entry which is preliminary data.</text>
</comment>
<organism evidence="2 3">
    <name type="scientific">Actinomycetospora aeridis</name>
    <dbReference type="NCBI Taxonomy" id="3129231"/>
    <lineage>
        <taxon>Bacteria</taxon>
        <taxon>Bacillati</taxon>
        <taxon>Actinomycetota</taxon>
        <taxon>Actinomycetes</taxon>
        <taxon>Pseudonocardiales</taxon>
        <taxon>Pseudonocardiaceae</taxon>
        <taxon>Actinomycetospora</taxon>
    </lineage>
</organism>
<protein>
    <submittedName>
        <fullName evidence="2">Uncharacterized protein</fullName>
    </submittedName>
</protein>
<evidence type="ECO:0000313" key="2">
    <source>
        <dbReference type="EMBL" id="MEJ2890074.1"/>
    </source>
</evidence>
<feature type="transmembrane region" description="Helical" evidence="1">
    <location>
        <begin position="20"/>
        <end position="41"/>
    </location>
</feature>
<dbReference type="RefSeq" id="WP_337718274.1">
    <property type="nucleotide sequence ID" value="NZ_JBBEGL010000010.1"/>
</dbReference>
<keyword evidence="1" id="KW-1133">Transmembrane helix</keyword>